<evidence type="ECO:0000313" key="8">
    <source>
        <dbReference type="Proteomes" id="UP000182491"/>
    </source>
</evidence>
<gene>
    <name evidence="7" type="ORF">SAMN04487941_0670</name>
</gene>
<dbReference type="Gene3D" id="2.40.160.50">
    <property type="entry name" value="membrane protein fhac: a member of the omp85/tpsb transporter family"/>
    <property type="match status" value="1"/>
</dbReference>
<evidence type="ECO:0000256" key="5">
    <source>
        <dbReference type="ARBA" id="ARBA00023237"/>
    </source>
</evidence>
<dbReference type="AlphaFoldDB" id="A0A1I7G349"/>
<comment type="subcellular location">
    <subcellularLocation>
        <location evidence="1">Membrane</location>
    </subcellularLocation>
</comment>
<sequence length="800" mass="92069">MLGSNACVPTRYLAQDEKLLVSIEPQGLETIEPAAIEALYQQEPNRMVFGSTPYLALYNFGKKFYDPLKIQAKIEKQQAKAKRRIAEAGADSLKIQRLRERYNNRIESLREKKKNGNFVMQLGEPPAIYDSTQMERTMDQIDIFLNSKGYFNHRTSYNKTVKNDKLVYIDINIEEKAPYLYSELNLNIEDERIRRIVESTRERSELQLGEKYDEEELTKERDRLYQLLKNRGYYDFARAYIEFEVDTSFAENTARITTIIQSPEQDSAHKVYTINNVYFKTDPDRFGIPRDTLLYNGVEYVAYDHKYAIAILDKKIDIYPGQRYSQRRTSTTQRKLADLDVFQFNNVLYTKLDTPNDSTYELNAFINALPAKKFQETAELGINFTERKPGPFSSLSLRIRNVFGGAENLDLGIRGGLEYQVSLADQNETVLIKEFGANAALSFPVILLPFTNKNLLAENSPRTRIYAGYTSENRQEYTRSIYESGLDYIWQRARNPLQPPVMQFIFSPVNLNIVQGDILDDDFRNALENNSTGSRSLLESFDDGIISFVGFNFIYNTNDFTQTRNARYFRALVELGGLTKELGLELNVNDLRTYQYARFNPDYRRYIPLGGQRYFVYRVNTGVVSPILGGNIIPYEKFFFGGGASSVRAWQSRRLGLGSYAPLGVELDAEGNQVIVRDYSVEQPGEVLVEANVEYRFNMFSFINGAVFVDAGNVWLLRPDVTKPGANFEFDRFYRELAVGTGFGIRFDLAVLILRFDFATKVYDPANYKEDKFVLPNFKLADFLNRNNQSTLQIGIGYPF</sequence>
<keyword evidence="5" id="KW-0998">Cell outer membrane</keyword>
<proteinExistence type="predicted"/>
<dbReference type="InterPro" id="IPR039910">
    <property type="entry name" value="D15-like"/>
</dbReference>
<dbReference type="InterPro" id="IPR000184">
    <property type="entry name" value="Bac_surfAg_D15"/>
</dbReference>
<accession>A0A1I7G349</accession>
<reference evidence="8" key="1">
    <citation type="submission" date="2016-10" db="EMBL/GenBank/DDBJ databases">
        <authorList>
            <person name="Varghese N."/>
        </authorList>
    </citation>
    <scope>NUCLEOTIDE SEQUENCE [LARGE SCALE GENOMIC DNA]</scope>
    <source>
        <strain evidence="8">DSM 18820</strain>
    </source>
</reference>
<evidence type="ECO:0000256" key="4">
    <source>
        <dbReference type="ARBA" id="ARBA00023136"/>
    </source>
</evidence>
<dbReference type="Proteomes" id="UP000182491">
    <property type="component" value="Unassembled WGS sequence"/>
</dbReference>
<evidence type="ECO:0000313" key="7">
    <source>
        <dbReference type="EMBL" id="SFU42761.1"/>
    </source>
</evidence>
<evidence type="ECO:0000256" key="1">
    <source>
        <dbReference type="ARBA" id="ARBA00004370"/>
    </source>
</evidence>
<dbReference type="STRING" id="388950.GCA_001611675_03805"/>
<feature type="domain" description="Bacterial surface antigen (D15)" evidence="6">
    <location>
        <begin position="509"/>
        <end position="797"/>
    </location>
</feature>
<dbReference type="Pfam" id="PF01103">
    <property type="entry name" value="Omp85"/>
    <property type="match status" value="1"/>
</dbReference>
<evidence type="ECO:0000256" key="2">
    <source>
        <dbReference type="ARBA" id="ARBA00022692"/>
    </source>
</evidence>
<keyword evidence="2" id="KW-0812">Transmembrane</keyword>
<protein>
    <submittedName>
        <fullName evidence="7">Outer membrane protein assembly factor BamA</fullName>
    </submittedName>
</protein>
<keyword evidence="3" id="KW-0732">Signal</keyword>
<evidence type="ECO:0000256" key="3">
    <source>
        <dbReference type="ARBA" id="ARBA00022729"/>
    </source>
</evidence>
<dbReference type="PANTHER" id="PTHR12815">
    <property type="entry name" value="SORTING AND ASSEMBLY MACHINERY SAMM50 PROTEIN FAMILY MEMBER"/>
    <property type="match status" value="1"/>
</dbReference>
<evidence type="ECO:0000259" key="6">
    <source>
        <dbReference type="Pfam" id="PF01103"/>
    </source>
</evidence>
<keyword evidence="8" id="KW-1185">Reference proteome</keyword>
<organism evidence="7 8">
    <name type="scientific">Pontibacter akesuensis</name>
    <dbReference type="NCBI Taxonomy" id="388950"/>
    <lineage>
        <taxon>Bacteria</taxon>
        <taxon>Pseudomonadati</taxon>
        <taxon>Bacteroidota</taxon>
        <taxon>Cytophagia</taxon>
        <taxon>Cytophagales</taxon>
        <taxon>Hymenobacteraceae</taxon>
        <taxon>Pontibacter</taxon>
    </lineage>
</organism>
<dbReference type="PANTHER" id="PTHR12815:SF47">
    <property type="entry name" value="TRANSLOCATION AND ASSEMBLY MODULE SUBUNIT TAMA"/>
    <property type="match status" value="1"/>
</dbReference>
<dbReference type="GO" id="GO:0019867">
    <property type="term" value="C:outer membrane"/>
    <property type="evidence" value="ECO:0007669"/>
    <property type="project" value="InterPro"/>
</dbReference>
<keyword evidence="4" id="KW-0472">Membrane</keyword>
<dbReference type="EMBL" id="FPCA01000001">
    <property type="protein sequence ID" value="SFU42761.1"/>
    <property type="molecule type" value="Genomic_DNA"/>
</dbReference>
<name>A0A1I7G349_9BACT</name>